<proteinExistence type="predicted"/>
<dbReference type="EMBL" id="FNQY01000001">
    <property type="protein sequence ID" value="SDZ74925.1"/>
    <property type="molecule type" value="Genomic_DNA"/>
</dbReference>
<dbReference type="STRING" id="551991.SAMN05192529_101205"/>
<dbReference type="Pfam" id="PF12771">
    <property type="entry name" value="SusD-like_2"/>
    <property type="match status" value="1"/>
</dbReference>
<organism evidence="2 3">
    <name type="scientific">Arachidicoccus rhizosphaerae</name>
    <dbReference type="NCBI Taxonomy" id="551991"/>
    <lineage>
        <taxon>Bacteria</taxon>
        <taxon>Pseudomonadati</taxon>
        <taxon>Bacteroidota</taxon>
        <taxon>Chitinophagia</taxon>
        <taxon>Chitinophagales</taxon>
        <taxon>Chitinophagaceae</taxon>
        <taxon>Arachidicoccus</taxon>
    </lineage>
</organism>
<dbReference type="AlphaFoldDB" id="A0A1H3VJG2"/>
<reference evidence="2 3" key="1">
    <citation type="submission" date="2016-10" db="EMBL/GenBank/DDBJ databases">
        <authorList>
            <person name="de Groot N.N."/>
        </authorList>
    </citation>
    <scope>NUCLEOTIDE SEQUENCE [LARGE SCALE GENOMIC DNA]</scope>
    <source>
        <strain evidence="2 3">Vu-144</strain>
    </source>
</reference>
<protein>
    <submittedName>
        <fullName evidence="2">Starch-binding associating with outer membrane</fullName>
    </submittedName>
</protein>
<keyword evidence="1" id="KW-0732">Signal</keyword>
<accession>A0A1H3VJG2</accession>
<name>A0A1H3VJG2_9BACT</name>
<sequence>MKKLIYISMLSCAVALGLSSCQKYLNINDNPNSATSSTPELMLPQALTATAALENTYNTMGAQLVGYMANAGGYGGFGSNVTYSYGNGDYQGVWTSSYDNLTDYQWIINNTEGNLDYSFYNGAAKVMKALIFQQLVDTYNNVPYSDAFKETENLTPKYDDAKAVYDSIYALLDDALATINKGQADLSDNDASNVQEFGKKDVLFGGKMDDWKKLANTVKLRIAIRAKGILTFNNNYDAVGFLDKDALVNPGYQIASGKQNPEYNSWGYTYDGSTANRAWMTCTFVSAFYDGNKLDDYRGYAIYNGFGGSGYVINQLGVESNSVASAPSAGSWINTYTDDKDNNIGVLKGPSASMPIITLAEADFMQAEAALVGGLGVSGDVKTYFDDGVLASYKYLYKFSDGTNDLTDWDPEADYEAYLEMNPNSYLVHYDLADDNAKKLEAILTQKYIALNMVNSDQSWNDFRRTAYPKITNGSSNGVLTFASTQSTSSRTDKLPARILYPTTELSYNNDNMPKDINQFTSRIFWDPE</sequence>
<dbReference type="Proteomes" id="UP000199041">
    <property type="component" value="Unassembled WGS sequence"/>
</dbReference>
<dbReference type="RefSeq" id="WP_091392251.1">
    <property type="nucleotide sequence ID" value="NZ_FNQY01000001.1"/>
</dbReference>
<evidence type="ECO:0000313" key="2">
    <source>
        <dbReference type="EMBL" id="SDZ74925.1"/>
    </source>
</evidence>
<feature type="chain" id="PRO_5011730969" evidence="1">
    <location>
        <begin position="26"/>
        <end position="529"/>
    </location>
</feature>
<keyword evidence="3" id="KW-1185">Reference proteome</keyword>
<dbReference type="SUPFAM" id="SSF48452">
    <property type="entry name" value="TPR-like"/>
    <property type="match status" value="1"/>
</dbReference>
<dbReference type="OrthoDB" id="614457at2"/>
<dbReference type="InterPro" id="IPR011990">
    <property type="entry name" value="TPR-like_helical_dom_sf"/>
</dbReference>
<feature type="signal peptide" evidence="1">
    <location>
        <begin position="1"/>
        <end position="25"/>
    </location>
</feature>
<evidence type="ECO:0000256" key="1">
    <source>
        <dbReference type="SAM" id="SignalP"/>
    </source>
</evidence>
<dbReference type="PROSITE" id="PS51257">
    <property type="entry name" value="PROKAR_LIPOPROTEIN"/>
    <property type="match status" value="1"/>
</dbReference>
<gene>
    <name evidence="2" type="ORF">SAMN05192529_101205</name>
</gene>
<dbReference type="Gene3D" id="1.25.40.390">
    <property type="match status" value="1"/>
</dbReference>
<evidence type="ECO:0000313" key="3">
    <source>
        <dbReference type="Proteomes" id="UP000199041"/>
    </source>
</evidence>
<dbReference type="InterPro" id="IPR041662">
    <property type="entry name" value="SusD-like_2"/>
</dbReference>